<accession>A0ABU1TRS0</accession>
<feature type="transmembrane region" description="Helical" evidence="1">
    <location>
        <begin position="33"/>
        <end position="50"/>
    </location>
</feature>
<protein>
    <recommendedName>
        <fullName evidence="4">YcxB-like protein domain-containing protein</fullName>
    </recommendedName>
</protein>
<name>A0ABU1TRS0_9FLAO</name>
<dbReference type="EMBL" id="JAVDVI010000011">
    <property type="protein sequence ID" value="MDR6968567.1"/>
    <property type="molecule type" value="Genomic_DNA"/>
</dbReference>
<keyword evidence="3" id="KW-1185">Reference proteome</keyword>
<gene>
    <name evidence="2" type="ORF">J2X31_002590</name>
</gene>
<comment type="caution">
    <text evidence="2">The sequence shown here is derived from an EMBL/GenBank/DDBJ whole genome shotgun (WGS) entry which is preliminary data.</text>
</comment>
<feature type="transmembrane region" description="Helical" evidence="1">
    <location>
        <begin position="56"/>
        <end position="73"/>
    </location>
</feature>
<evidence type="ECO:0000313" key="2">
    <source>
        <dbReference type="EMBL" id="MDR6968567.1"/>
    </source>
</evidence>
<evidence type="ECO:0000256" key="1">
    <source>
        <dbReference type="SAM" id="Phobius"/>
    </source>
</evidence>
<sequence length="176" mass="21192">MNYKLKENYYLQLQLYFAKDDGRVRKQIIRGTFVWFIILSVFSIFAFRGFDNPFSYFFPLAALLSLIFSPYRIKESIFKNYQEAVKVYKNEFGKDVNLKIDDVYIYLVDIDKEVKFKIETVETIIETGKFYYIKLQTNSIFIPKDELEDVNQIKEELLILSQKLNVNYKSDLDWKW</sequence>
<dbReference type="Proteomes" id="UP001255185">
    <property type="component" value="Unassembled WGS sequence"/>
</dbReference>
<keyword evidence="1" id="KW-0812">Transmembrane</keyword>
<evidence type="ECO:0008006" key="4">
    <source>
        <dbReference type="Google" id="ProtNLM"/>
    </source>
</evidence>
<reference evidence="2 3" key="1">
    <citation type="submission" date="2023-07" db="EMBL/GenBank/DDBJ databases">
        <title>Sorghum-associated microbial communities from plants grown in Nebraska, USA.</title>
        <authorList>
            <person name="Schachtman D."/>
        </authorList>
    </citation>
    <scope>NUCLEOTIDE SEQUENCE [LARGE SCALE GENOMIC DNA]</scope>
    <source>
        <strain evidence="2 3">3773</strain>
    </source>
</reference>
<organism evidence="2 3">
    <name type="scientific">Flavobacterium arsenatis</name>
    <dbReference type="NCBI Taxonomy" id="1484332"/>
    <lineage>
        <taxon>Bacteria</taxon>
        <taxon>Pseudomonadati</taxon>
        <taxon>Bacteroidota</taxon>
        <taxon>Flavobacteriia</taxon>
        <taxon>Flavobacteriales</taxon>
        <taxon>Flavobacteriaceae</taxon>
        <taxon>Flavobacterium</taxon>
    </lineage>
</organism>
<keyword evidence="1" id="KW-1133">Transmembrane helix</keyword>
<evidence type="ECO:0000313" key="3">
    <source>
        <dbReference type="Proteomes" id="UP001255185"/>
    </source>
</evidence>
<keyword evidence="1" id="KW-0472">Membrane</keyword>
<proteinExistence type="predicted"/>